<dbReference type="InterPro" id="IPR032677">
    <property type="entry name" value="GTP_cyclohydro_II"/>
</dbReference>
<comment type="similarity">
    <text evidence="2">In the N-terminal section; belongs to the DHBP synthase family.</text>
</comment>
<comment type="function">
    <text evidence="9 11">Catalyzes the conversion of GTP to 2,5-diamino-6-ribosylamino-4(3H)-pyrimidinone 5'-phosphate (DARP), formate and pyrophosphate.</text>
</comment>
<feature type="binding site" evidence="11">
    <location>
        <position position="358"/>
    </location>
    <ligand>
        <name>GTP</name>
        <dbReference type="ChEBI" id="CHEBI:37565"/>
    </ligand>
</feature>
<dbReference type="FunFam" id="3.40.50.10990:FF:000001">
    <property type="entry name" value="Riboflavin biosynthesis protein RibBA"/>
    <property type="match status" value="1"/>
</dbReference>
<protein>
    <recommendedName>
        <fullName evidence="11">GTP cyclohydrolase-2</fullName>
        <ecNumber evidence="11">3.5.4.25</ecNumber>
    </recommendedName>
    <alternativeName>
        <fullName evidence="11">GTP cyclohydrolase II</fullName>
    </alternativeName>
</protein>
<comment type="caution">
    <text evidence="13">The sequence shown here is derived from an EMBL/GenBank/DDBJ whole genome shotgun (WGS) entry which is preliminary data.</text>
</comment>
<evidence type="ECO:0000256" key="9">
    <source>
        <dbReference type="ARBA" id="ARBA00043932"/>
    </source>
</evidence>
<evidence type="ECO:0000313" key="13">
    <source>
        <dbReference type="EMBL" id="HGC41722.1"/>
    </source>
</evidence>
<proteinExistence type="inferred from homology"/>
<dbReference type="CDD" id="cd00641">
    <property type="entry name" value="GTP_cyclohydro2"/>
    <property type="match status" value="1"/>
</dbReference>
<keyword evidence="8 11" id="KW-0342">GTP-binding</keyword>
<dbReference type="InterPro" id="IPR000926">
    <property type="entry name" value="RibA"/>
</dbReference>
<dbReference type="NCBIfam" id="NF001591">
    <property type="entry name" value="PRK00393.1"/>
    <property type="match status" value="1"/>
</dbReference>
<name>A0A8J4M4B1_9PROT</name>
<gene>
    <name evidence="11 13" type="primary">ribA</name>
    <name evidence="13" type="ORF">ENY07_00625</name>
</gene>
<dbReference type="InterPro" id="IPR036144">
    <property type="entry name" value="RibA-like_sf"/>
</dbReference>
<comment type="catalytic activity">
    <reaction evidence="10 11">
        <text>GTP + 4 H2O = 2,5-diamino-6-hydroxy-4-(5-phosphoribosylamino)-pyrimidine + formate + 2 phosphate + 3 H(+)</text>
        <dbReference type="Rhea" id="RHEA:23704"/>
        <dbReference type="ChEBI" id="CHEBI:15377"/>
        <dbReference type="ChEBI" id="CHEBI:15378"/>
        <dbReference type="ChEBI" id="CHEBI:15740"/>
        <dbReference type="ChEBI" id="CHEBI:37565"/>
        <dbReference type="ChEBI" id="CHEBI:43474"/>
        <dbReference type="ChEBI" id="CHEBI:58614"/>
        <dbReference type="EC" id="3.5.4.25"/>
    </reaction>
</comment>
<evidence type="ECO:0000256" key="2">
    <source>
        <dbReference type="ARBA" id="ARBA00005520"/>
    </source>
</evidence>
<reference evidence="13" key="1">
    <citation type="journal article" date="2020" name="mSystems">
        <title>Genome- and Community-Level Interaction Insights into Carbon Utilization and Element Cycling Functions of Hydrothermarchaeota in Hydrothermal Sediment.</title>
        <authorList>
            <person name="Zhou Z."/>
            <person name="Liu Y."/>
            <person name="Xu W."/>
            <person name="Pan J."/>
            <person name="Luo Z.H."/>
            <person name="Li M."/>
        </authorList>
    </citation>
    <scope>NUCLEOTIDE SEQUENCE</scope>
    <source>
        <strain evidence="13">SpSt-997</strain>
    </source>
</reference>
<dbReference type="SUPFAM" id="SSF142695">
    <property type="entry name" value="RibA-like"/>
    <property type="match status" value="1"/>
</dbReference>
<evidence type="ECO:0000256" key="4">
    <source>
        <dbReference type="ARBA" id="ARBA00022723"/>
    </source>
</evidence>
<dbReference type="AlphaFoldDB" id="A0A8J4M4B1"/>
<evidence type="ECO:0000256" key="1">
    <source>
        <dbReference type="ARBA" id="ARBA00004853"/>
    </source>
</evidence>
<evidence type="ECO:0000256" key="6">
    <source>
        <dbReference type="ARBA" id="ARBA00022801"/>
    </source>
</evidence>
<feature type="binding site" evidence="11">
    <location>
        <position position="271"/>
    </location>
    <ligand>
        <name>Zn(2+)</name>
        <dbReference type="ChEBI" id="CHEBI:29105"/>
        <note>catalytic</note>
    </ligand>
</feature>
<dbReference type="PANTHER" id="PTHR21327:SF18">
    <property type="entry name" value="3,4-DIHYDROXY-2-BUTANONE 4-PHOSPHATE SYNTHASE"/>
    <property type="match status" value="1"/>
</dbReference>
<feature type="binding site" evidence="11">
    <location>
        <position position="353"/>
    </location>
    <ligand>
        <name>GTP</name>
        <dbReference type="ChEBI" id="CHEBI:37565"/>
    </ligand>
</feature>
<dbReference type="UniPathway" id="UPA00275">
    <property type="reaction ID" value="UER00400"/>
</dbReference>
<feature type="active site" description="Proton acceptor" evidence="11">
    <location>
        <position position="330"/>
    </location>
</feature>
<evidence type="ECO:0000256" key="5">
    <source>
        <dbReference type="ARBA" id="ARBA00022741"/>
    </source>
</evidence>
<feature type="active site" description="Nucleophile" evidence="11">
    <location>
        <position position="332"/>
    </location>
</feature>
<sequence>MPLTRRRPPAATVLADPEECPAAVPETGGQRPFSEPATLRLRALHRAIADSRRGVPVLLTGRQDFVIAPAETLSAQGLAEFAALAAAAPLLLMAPARAAALLGRPLRLDQAAVAFPVASDLLAPAALRRLADPTLAQILPENLPELREPPIEAAAALALAKLARLLPAMLGAPAGADAAHRAAAMGLLTVPIEDVLAYPDTAAASLRRVAEARVPLADAPDARVVAFRAPDAGIEHLAIVIGRPEAAAMPLVRLHSECFTGDLLGSLRCDCGPQLRLALRRVAAGGDGAVLYLAQEGRGIGLVNKLRAYALQDRGLDTLDANRALGWGADERRFLIAATMLRELGIQRFRLLTNNPDKVAALAACGCDIAGREALIIPPNGVNDRYLATKAARFGHLLP</sequence>
<dbReference type="GO" id="GO:0005829">
    <property type="term" value="C:cytosol"/>
    <property type="evidence" value="ECO:0007669"/>
    <property type="project" value="TreeGrafter"/>
</dbReference>
<keyword evidence="4 11" id="KW-0479">Metal-binding</keyword>
<evidence type="ECO:0000256" key="3">
    <source>
        <dbReference type="ARBA" id="ARBA00022619"/>
    </source>
</evidence>
<keyword evidence="3 11" id="KW-0686">Riboflavin biosynthesis</keyword>
<dbReference type="HAMAP" id="MF_00179">
    <property type="entry name" value="RibA"/>
    <property type="match status" value="1"/>
</dbReference>
<feature type="binding site" evidence="11">
    <location>
        <position position="274"/>
    </location>
    <ligand>
        <name>GTP</name>
        <dbReference type="ChEBI" id="CHEBI:37565"/>
    </ligand>
</feature>
<dbReference type="EC" id="3.5.4.25" evidence="11"/>
<dbReference type="GO" id="GO:0003935">
    <property type="term" value="F:GTP cyclohydrolase II activity"/>
    <property type="evidence" value="ECO:0007669"/>
    <property type="project" value="UniProtKB-UniRule"/>
</dbReference>
<keyword evidence="6 11" id="KW-0378">Hydrolase</keyword>
<dbReference type="NCBIfam" id="TIGR00505">
    <property type="entry name" value="ribA"/>
    <property type="match status" value="1"/>
</dbReference>
<feature type="binding site" evidence="11">
    <location>
        <begin position="296"/>
        <end position="298"/>
    </location>
    <ligand>
        <name>GTP</name>
        <dbReference type="ChEBI" id="CHEBI:37565"/>
    </ligand>
</feature>
<dbReference type="GO" id="GO:0005525">
    <property type="term" value="F:GTP binding"/>
    <property type="evidence" value="ECO:0007669"/>
    <property type="project" value="UniProtKB-KW"/>
</dbReference>
<evidence type="ECO:0000256" key="7">
    <source>
        <dbReference type="ARBA" id="ARBA00022833"/>
    </source>
</evidence>
<keyword evidence="7 11" id="KW-0862">Zinc</keyword>
<feature type="binding site" evidence="11">
    <location>
        <position position="269"/>
    </location>
    <ligand>
        <name>Zn(2+)</name>
        <dbReference type="ChEBI" id="CHEBI:29105"/>
        <note>catalytic</note>
    </ligand>
</feature>
<feature type="binding site" evidence="11">
    <location>
        <position position="258"/>
    </location>
    <ligand>
        <name>Zn(2+)</name>
        <dbReference type="ChEBI" id="CHEBI:29105"/>
        <note>catalytic</note>
    </ligand>
</feature>
<comment type="similarity">
    <text evidence="11">Belongs to the GTP cyclohydrolase II family.</text>
</comment>
<dbReference type="GO" id="GO:0008270">
    <property type="term" value="F:zinc ion binding"/>
    <property type="evidence" value="ECO:0007669"/>
    <property type="project" value="UniProtKB-UniRule"/>
</dbReference>
<keyword evidence="5 11" id="KW-0547">Nucleotide-binding</keyword>
<accession>A0A8J4M4B1</accession>
<organism evidence="13">
    <name type="scientific">Acidicaldus sp</name>
    <dbReference type="NCBI Taxonomy" id="1872105"/>
    <lineage>
        <taxon>Bacteria</taxon>
        <taxon>Pseudomonadati</taxon>
        <taxon>Pseudomonadota</taxon>
        <taxon>Alphaproteobacteria</taxon>
        <taxon>Acetobacterales</taxon>
        <taxon>Acetobacteraceae</taxon>
        <taxon>Acidicaldus</taxon>
    </lineage>
</organism>
<dbReference type="Gene3D" id="3.40.50.10990">
    <property type="entry name" value="GTP cyclohydrolase II"/>
    <property type="match status" value="1"/>
</dbReference>
<evidence type="ECO:0000259" key="12">
    <source>
        <dbReference type="Pfam" id="PF00925"/>
    </source>
</evidence>
<dbReference type="PANTHER" id="PTHR21327">
    <property type="entry name" value="GTP CYCLOHYDROLASE II-RELATED"/>
    <property type="match status" value="1"/>
</dbReference>
<comment type="pathway">
    <text evidence="1 11">Cofactor biosynthesis; riboflavin biosynthesis; 5-amino-6-(D-ribitylamino)uracil from GTP: step 1/4.</text>
</comment>
<comment type="cofactor">
    <cofactor evidence="11">
        <name>Zn(2+)</name>
        <dbReference type="ChEBI" id="CHEBI:29105"/>
    </cofactor>
    <text evidence="11">Binds 1 zinc ion per subunit.</text>
</comment>
<feature type="domain" description="GTP cyclohydrolase II" evidence="12">
    <location>
        <begin position="208"/>
        <end position="372"/>
    </location>
</feature>
<dbReference type="Pfam" id="PF00925">
    <property type="entry name" value="GTP_cyclohydro2"/>
    <property type="match status" value="1"/>
</dbReference>
<dbReference type="GO" id="GO:0009231">
    <property type="term" value="P:riboflavin biosynthetic process"/>
    <property type="evidence" value="ECO:0007669"/>
    <property type="project" value="UniProtKB-UniRule"/>
</dbReference>
<evidence type="ECO:0000256" key="8">
    <source>
        <dbReference type="ARBA" id="ARBA00023134"/>
    </source>
</evidence>
<dbReference type="EMBL" id="DTQM01000011">
    <property type="protein sequence ID" value="HGC41722.1"/>
    <property type="molecule type" value="Genomic_DNA"/>
</dbReference>
<evidence type="ECO:0000256" key="11">
    <source>
        <dbReference type="HAMAP-Rule" id="MF_00179"/>
    </source>
</evidence>
<evidence type="ECO:0000256" key="10">
    <source>
        <dbReference type="ARBA" id="ARBA00049295"/>
    </source>
</evidence>
<feature type="binding site" evidence="11">
    <location>
        <position position="318"/>
    </location>
    <ligand>
        <name>GTP</name>
        <dbReference type="ChEBI" id="CHEBI:37565"/>
    </ligand>
</feature>
<feature type="binding site" evidence="11">
    <location>
        <begin position="253"/>
        <end position="257"/>
    </location>
    <ligand>
        <name>GTP</name>
        <dbReference type="ChEBI" id="CHEBI:37565"/>
    </ligand>
</feature>